<feature type="signal peptide" evidence="1">
    <location>
        <begin position="1"/>
        <end position="35"/>
    </location>
</feature>
<sequence length="156" mass="16902">MAAFMGKPGASSAMAAALLLTVLISLSSQLGLVVGESCNFYIKGSRGAVPTVTLPGNSDTCVAGPIVHYVGGVEKATKYVNSERCAFGNCTDGPWNCDDCQKCNQNLYTYMDQVCRRNPHDPIYGECVKINITQVTYQDNTVWHGLDCIIIRIKTK</sequence>
<keyword evidence="1" id="KW-0732">Signal</keyword>
<evidence type="ECO:0000313" key="3">
    <source>
        <dbReference type="Proteomes" id="UP000265515"/>
    </source>
</evidence>
<feature type="chain" id="PRO_5017362479" description="Gnk2-homologous domain-containing protein" evidence="1">
    <location>
        <begin position="36"/>
        <end position="156"/>
    </location>
</feature>
<accession>A0A388KK10</accession>
<comment type="caution">
    <text evidence="2">The sequence shown here is derived from an EMBL/GenBank/DDBJ whole genome shotgun (WGS) entry which is preliminary data.</text>
</comment>
<evidence type="ECO:0000256" key="1">
    <source>
        <dbReference type="SAM" id="SignalP"/>
    </source>
</evidence>
<dbReference type="Gramene" id="GBG70328">
    <property type="protein sequence ID" value="GBG70328"/>
    <property type="gene ID" value="CBR_g6456"/>
</dbReference>
<proteinExistence type="predicted"/>
<dbReference type="AlphaFoldDB" id="A0A388KK10"/>
<evidence type="ECO:0000313" key="2">
    <source>
        <dbReference type="EMBL" id="GBG70328.1"/>
    </source>
</evidence>
<protein>
    <recommendedName>
        <fullName evidence="4">Gnk2-homologous domain-containing protein</fullName>
    </recommendedName>
</protein>
<evidence type="ECO:0008006" key="4">
    <source>
        <dbReference type="Google" id="ProtNLM"/>
    </source>
</evidence>
<dbReference type="Proteomes" id="UP000265515">
    <property type="component" value="Unassembled WGS sequence"/>
</dbReference>
<organism evidence="2 3">
    <name type="scientific">Chara braunii</name>
    <name type="common">Braun's stonewort</name>
    <dbReference type="NCBI Taxonomy" id="69332"/>
    <lineage>
        <taxon>Eukaryota</taxon>
        <taxon>Viridiplantae</taxon>
        <taxon>Streptophyta</taxon>
        <taxon>Charophyceae</taxon>
        <taxon>Charales</taxon>
        <taxon>Characeae</taxon>
        <taxon>Chara</taxon>
    </lineage>
</organism>
<keyword evidence="3" id="KW-1185">Reference proteome</keyword>
<name>A0A388KK10_CHABU</name>
<gene>
    <name evidence="2" type="ORF">CBR_g6456</name>
</gene>
<reference evidence="2 3" key="1">
    <citation type="journal article" date="2018" name="Cell">
        <title>The Chara Genome: Secondary Complexity and Implications for Plant Terrestrialization.</title>
        <authorList>
            <person name="Nishiyama T."/>
            <person name="Sakayama H."/>
            <person name="Vries J.D."/>
            <person name="Buschmann H."/>
            <person name="Saint-Marcoux D."/>
            <person name="Ullrich K.K."/>
            <person name="Haas F.B."/>
            <person name="Vanderstraeten L."/>
            <person name="Becker D."/>
            <person name="Lang D."/>
            <person name="Vosolsobe S."/>
            <person name="Rombauts S."/>
            <person name="Wilhelmsson P.K.I."/>
            <person name="Janitza P."/>
            <person name="Kern R."/>
            <person name="Heyl A."/>
            <person name="Rumpler F."/>
            <person name="Villalobos L.I.A.C."/>
            <person name="Clay J.M."/>
            <person name="Skokan R."/>
            <person name="Toyoda A."/>
            <person name="Suzuki Y."/>
            <person name="Kagoshima H."/>
            <person name="Schijlen E."/>
            <person name="Tajeshwar N."/>
            <person name="Catarino B."/>
            <person name="Hetherington A.J."/>
            <person name="Saltykova A."/>
            <person name="Bonnot C."/>
            <person name="Breuninger H."/>
            <person name="Symeonidi A."/>
            <person name="Radhakrishnan G.V."/>
            <person name="Van Nieuwerburgh F."/>
            <person name="Deforce D."/>
            <person name="Chang C."/>
            <person name="Karol K.G."/>
            <person name="Hedrich R."/>
            <person name="Ulvskov P."/>
            <person name="Glockner G."/>
            <person name="Delwiche C.F."/>
            <person name="Petrasek J."/>
            <person name="Van de Peer Y."/>
            <person name="Friml J."/>
            <person name="Beilby M."/>
            <person name="Dolan L."/>
            <person name="Kohara Y."/>
            <person name="Sugano S."/>
            <person name="Fujiyama A."/>
            <person name="Delaux P.-M."/>
            <person name="Quint M."/>
            <person name="TheiBen G."/>
            <person name="Hagemann M."/>
            <person name="Harholt J."/>
            <person name="Dunand C."/>
            <person name="Zachgo S."/>
            <person name="Langdale J."/>
            <person name="Maumus F."/>
            <person name="Straeten D.V.D."/>
            <person name="Gould S.B."/>
            <person name="Rensing S.A."/>
        </authorList>
    </citation>
    <scope>NUCLEOTIDE SEQUENCE [LARGE SCALE GENOMIC DNA]</scope>
    <source>
        <strain evidence="2 3">S276</strain>
    </source>
</reference>
<dbReference type="EMBL" id="BFEA01000129">
    <property type="protein sequence ID" value="GBG70328.1"/>
    <property type="molecule type" value="Genomic_DNA"/>
</dbReference>